<accession>A0ABV7YSI0</accession>
<dbReference type="EMBL" id="JBHRYQ010000001">
    <property type="protein sequence ID" value="MFC3809945.1"/>
    <property type="molecule type" value="Genomic_DNA"/>
</dbReference>
<evidence type="ECO:0000313" key="2">
    <source>
        <dbReference type="EMBL" id="MFC3809945.1"/>
    </source>
</evidence>
<dbReference type="SUPFAM" id="SSF52821">
    <property type="entry name" value="Rhodanese/Cell cycle control phosphatase"/>
    <property type="match status" value="1"/>
</dbReference>
<dbReference type="Gene3D" id="3.40.250.10">
    <property type="entry name" value="Rhodanese-like domain"/>
    <property type="match status" value="1"/>
</dbReference>
<dbReference type="InterPro" id="IPR036873">
    <property type="entry name" value="Rhodanese-like_dom_sf"/>
</dbReference>
<dbReference type="InterPro" id="IPR001763">
    <property type="entry name" value="Rhodanese-like_dom"/>
</dbReference>
<comment type="caution">
    <text evidence="2">The sequence shown here is derived from an EMBL/GenBank/DDBJ whole genome shotgun (WGS) entry which is preliminary data.</text>
</comment>
<dbReference type="Pfam" id="PF00581">
    <property type="entry name" value="Rhodanese"/>
    <property type="match status" value="1"/>
</dbReference>
<organism evidence="2 3">
    <name type="scientific">Lacihabitans lacunae</name>
    <dbReference type="NCBI Taxonomy" id="1028214"/>
    <lineage>
        <taxon>Bacteria</taxon>
        <taxon>Pseudomonadati</taxon>
        <taxon>Bacteroidota</taxon>
        <taxon>Cytophagia</taxon>
        <taxon>Cytophagales</taxon>
        <taxon>Leadbetterellaceae</taxon>
        <taxon>Lacihabitans</taxon>
    </lineage>
</organism>
<protein>
    <submittedName>
        <fullName evidence="2">Rhodanese-like domain-containing protein</fullName>
    </submittedName>
</protein>
<evidence type="ECO:0000313" key="3">
    <source>
        <dbReference type="Proteomes" id="UP001595616"/>
    </source>
</evidence>
<dbReference type="CDD" id="cd00158">
    <property type="entry name" value="RHOD"/>
    <property type="match status" value="1"/>
</dbReference>
<dbReference type="Proteomes" id="UP001595616">
    <property type="component" value="Unassembled WGS sequence"/>
</dbReference>
<keyword evidence="3" id="KW-1185">Reference proteome</keyword>
<dbReference type="RefSeq" id="WP_379835618.1">
    <property type="nucleotide sequence ID" value="NZ_JBHRYQ010000001.1"/>
</dbReference>
<name>A0ABV7YSI0_9BACT</name>
<reference evidence="3" key="1">
    <citation type="journal article" date="2019" name="Int. J. Syst. Evol. Microbiol.">
        <title>The Global Catalogue of Microorganisms (GCM) 10K type strain sequencing project: providing services to taxonomists for standard genome sequencing and annotation.</title>
        <authorList>
            <consortium name="The Broad Institute Genomics Platform"/>
            <consortium name="The Broad Institute Genome Sequencing Center for Infectious Disease"/>
            <person name="Wu L."/>
            <person name="Ma J."/>
        </authorList>
    </citation>
    <scope>NUCLEOTIDE SEQUENCE [LARGE SCALE GENOMIC DNA]</scope>
    <source>
        <strain evidence="3">CECT 7956</strain>
    </source>
</reference>
<gene>
    <name evidence="2" type="ORF">ACFOOI_04720</name>
</gene>
<sequence length="94" mass="10870">MSELKEISIKELPEFLKQDECQLIDIREVEEFADFNIGGINVPSHKLKEFYEDLSKFKTLIVACSNGTRSYIIAKVLEKKLPNTLILHLREGIF</sequence>
<evidence type="ECO:0000259" key="1">
    <source>
        <dbReference type="PROSITE" id="PS50206"/>
    </source>
</evidence>
<feature type="domain" description="Rhodanese" evidence="1">
    <location>
        <begin position="17"/>
        <end position="80"/>
    </location>
</feature>
<dbReference type="PROSITE" id="PS50206">
    <property type="entry name" value="RHODANESE_3"/>
    <property type="match status" value="1"/>
</dbReference>
<proteinExistence type="predicted"/>